<accession>A0A182SGB7</accession>
<keyword evidence="2" id="KW-0963">Cytoplasm</keyword>
<reference evidence="6" key="2">
    <citation type="submission" date="2020-05" db="UniProtKB">
        <authorList>
            <consortium name="EnsemblMetazoa"/>
        </authorList>
    </citation>
    <scope>IDENTIFICATION</scope>
    <source>
        <strain evidence="6">maculatus3</strain>
    </source>
</reference>
<dbReference type="AlphaFoldDB" id="A0A182SGB7"/>
<reference evidence="7" key="1">
    <citation type="submission" date="2013-09" db="EMBL/GenBank/DDBJ databases">
        <title>The Genome Sequence of Anopheles maculatus species B.</title>
        <authorList>
            <consortium name="The Broad Institute Genomics Platform"/>
            <person name="Neafsey D.E."/>
            <person name="Besansky N."/>
            <person name="Howell P."/>
            <person name="Walton C."/>
            <person name="Young S.K."/>
            <person name="Zeng Q."/>
            <person name="Gargeya S."/>
            <person name="Fitzgerald M."/>
            <person name="Haas B."/>
            <person name="Abouelleil A."/>
            <person name="Allen A.W."/>
            <person name="Alvarado L."/>
            <person name="Arachchi H.M."/>
            <person name="Berlin A.M."/>
            <person name="Chapman S.B."/>
            <person name="Gainer-Dewar J."/>
            <person name="Goldberg J."/>
            <person name="Griggs A."/>
            <person name="Gujja S."/>
            <person name="Hansen M."/>
            <person name="Howarth C."/>
            <person name="Imamovic A."/>
            <person name="Ireland A."/>
            <person name="Larimer J."/>
            <person name="McCowan C."/>
            <person name="Murphy C."/>
            <person name="Pearson M."/>
            <person name="Poon T.W."/>
            <person name="Priest M."/>
            <person name="Roberts A."/>
            <person name="Saif S."/>
            <person name="Shea T."/>
            <person name="Sisk P."/>
            <person name="Sykes S."/>
            <person name="Wortman J."/>
            <person name="Nusbaum C."/>
            <person name="Birren B."/>
        </authorList>
    </citation>
    <scope>NUCLEOTIDE SEQUENCE [LARGE SCALE GENOMIC DNA]</scope>
    <source>
        <strain evidence="7">maculatus3</strain>
    </source>
</reference>
<keyword evidence="3" id="KW-0206">Cytoskeleton</keyword>
<evidence type="ECO:0000256" key="2">
    <source>
        <dbReference type="ARBA" id="ARBA00022490"/>
    </source>
</evidence>
<evidence type="ECO:0000256" key="5">
    <source>
        <dbReference type="SAM" id="Coils"/>
    </source>
</evidence>
<comment type="subcellular location">
    <subcellularLocation>
        <location evidence="1">Cytoplasm</location>
        <location evidence="1">Cytoskeleton</location>
        <location evidence="1">Microtubule organizing center</location>
        <location evidence="1">Centrosome</location>
        <location evidence="1">Centriole</location>
    </subcellularLocation>
</comment>
<evidence type="ECO:0000256" key="3">
    <source>
        <dbReference type="ARBA" id="ARBA00023212"/>
    </source>
</evidence>
<evidence type="ECO:0000313" key="7">
    <source>
        <dbReference type="Proteomes" id="UP000075901"/>
    </source>
</evidence>
<sequence>MEIEARHSELRKRLDVLGFGHPLPLSAIGIVSAILDDLIQTSEKLKTANHKIELLHQVSGIVEKVAWELGVEPYKCDNSRLLAECNELHLELIKQQDKHILANTELRSRVRSLQAERKQLEEKCLQAECKIRELQATGASESVKSRKDSTNKQRKPFISTVRAGTFYQPPKCCEQGMQQSGALPQTCRCPCNQLKQADVLHEVERLRVETQNQQGVIDALKNQRWTYSSLISCRYDPTVPLRMNL</sequence>
<dbReference type="PANTHER" id="PTHR20544:SF0">
    <property type="entry name" value="NUCLEOPROTEIN TPR_MLP1 DOMAIN-CONTAINING PROTEIN"/>
    <property type="match status" value="1"/>
</dbReference>
<comment type="similarity">
    <text evidence="4">Belongs to the CEP135/TSGA10 family.</text>
</comment>
<dbReference type="VEuPathDB" id="VectorBase:AMAM006212"/>
<evidence type="ECO:0000256" key="4">
    <source>
        <dbReference type="ARBA" id="ARBA00038123"/>
    </source>
</evidence>
<dbReference type="PANTHER" id="PTHR20544">
    <property type="entry name" value="CENTROSOMAL PROTEIN CEP135"/>
    <property type="match status" value="1"/>
</dbReference>
<dbReference type="InterPro" id="IPR051877">
    <property type="entry name" value="Centriole_BasalBody_StrucProt"/>
</dbReference>
<organism evidence="6 7">
    <name type="scientific">Anopheles maculatus</name>
    <dbReference type="NCBI Taxonomy" id="74869"/>
    <lineage>
        <taxon>Eukaryota</taxon>
        <taxon>Metazoa</taxon>
        <taxon>Ecdysozoa</taxon>
        <taxon>Arthropoda</taxon>
        <taxon>Hexapoda</taxon>
        <taxon>Insecta</taxon>
        <taxon>Pterygota</taxon>
        <taxon>Neoptera</taxon>
        <taxon>Endopterygota</taxon>
        <taxon>Diptera</taxon>
        <taxon>Nematocera</taxon>
        <taxon>Culicoidea</taxon>
        <taxon>Culicidae</taxon>
        <taxon>Anophelinae</taxon>
        <taxon>Anopheles</taxon>
        <taxon>Anopheles maculatus group</taxon>
    </lineage>
</organism>
<evidence type="ECO:0000313" key="6">
    <source>
        <dbReference type="EnsemblMetazoa" id="AMAM006212-PA"/>
    </source>
</evidence>
<evidence type="ECO:0000256" key="1">
    <source>
        <dbReference type="ARBA" id="ARBA00004114"/>
    </source>
</evidence>
<proteinExistence type="inferred from homology"/>
<dbReference type="GO" id="GO:0005814">
    <property type="term" value="C:centriole"/>
    <property type="evidence" value="ECO:0007669"/>
    <property type="project" value="UniProtKB-SubCell"/>
</dbReference>
<keyword evidence="7" id="KW-1185">Reference proteome</keyword>
<name>A0A182SGB7_9DIPT</name>
<keyword evidence="5" id="KW-0175">Coiled coil</keyword>
<dbReference type="Proteomes" id="UP000075901">
    <property type="component" value="Unassembled WGS sequence"/>
</dbReference>
<protein>
    <submittedName>
        <fullName evidence="6">Uncharacterized protein</fullName>
    </submittedName>
</protein>
<dbReference type="EnsemblMetazoa" id="AMAM006212-RA">
    <property type="protein sequence ID" value="AMAM006212-PA"/>
    <property type="gene ID" value="AMAM006212"/>
</dbReference>
<feature type="coiled-coil region" evidence="5">
    <location>
        <begin position="103"/>
        <end position="137"/>
    </location>
</feature>